<sequence length="181" mass="20304">MEQLVESGLIGGVLDITTTEVADEIVGGVFPAGPKRFEKLLERRIPLVLSLGAVDMVNFGSIETVPPQFKNRRLYKHNAQVTLMRTTVEENILIARWIAGKLNTAHSPWDLLLPLGGVSMLDAPGQPFWDPTADQALFEELERCLQVSESRKVHRLPLHINDPLFAEELCNTFLAQWRKHG</sequence>
<dbReference type="InterPro" id="IPR051353">
    <property type="entry name" value="Tobamovirus_resist_UPF0261"/>
</dbReference>
<dbReference type="PANTHER" id="PTHR31862:SF1">
    <property type="entry name" value="UPF0261 DOMAIN PROTEIN (AFU_ORTHOLOGUE AFUA_1G10120)"/>
    <property type="match status" value="1"/>
</dbReference>
<protein>
    <submittedName>
        <fullName evidence="2">UPF0261 family protein</fullName>
    </submittedName>
</protein>
<evidence type="ECO:0000259" key="1">
    <source>
        <dbReference type="Pfam" id="PF23189"/>
    </source>
</evidence>
<gene>
    <name evidence="2" type="ORF">Bpfe_031542</name>
</gene>
<reference evidence="2" key="1">
    <citation type="journal article" date="2023" name="PLoS Negl. Trop. Dis.">
        <title>A genome sequence for Biomphalaria pfeifferi, the major vector snail for the human-infecting parasite Schistosoma mansoni.</title>
        <authorList>
            <person name="Bu L."/>
            <person name="Lu L."/>
            <person name="Laidemitt M.R."/>
            <person name="Zhang S.M."/>
            <person name="Mutuku M."/>
            <person name="Mkoji G."/>
            <person name="Steinauer M."/>
            <person name="Loker E.S."/>
        </authorList>
    </citation>
    <scope>NUCLEOTIDE SEQUENCE</scope>
    <source>
        <strain evidence="2">KasaAsao</strain>
    </source>
</reference>
<reference evidence="2" key="2">
    <citation type="submission" date="2023-04" db="EMBL/GenBank/DDBJ databases">
        <authorList>
            <person name="Bu L."/>
            <person name="Lu L."/>
            <person name="Laidemitt M.R."/>
            <person name="Zhang S.M."/>
            <person name="Mutuku M."/>
            <person name="Mkoji G."/>
            <person name="Steinauer M."/>
            <person name="Loker E.S."/>
        </authorList>
    </citation>
    <scope>NUCLEOTIDE SEQUENCE</scope>
    <source>
        <strain evidence="2">KasaAsao</strain>
        <tissue evidence="2">Whole Snail</tissue>
    </source>
</reference>
<dbReference type="InterPro" id="IPR056778">
    <property type="entry name" value="UPF0261_C"/>
</dbReference>
<dbReference type="EMBL" id="JASAOG010000491">
    <property type="protein sequence ID" value="KAK0038763.1"/>
    <property type="molecule type" value="Genomic_DNA"/>
</dbReference>
<dbReference type="Gene3D" id="3.40.50.12030">
    <property type="entry name" value="Uncharacterised protein family UPF0261, NC domain"/>
    <property type="match status" value="1"/>
</dbReference>
<proteinExistence type="predicted"/>
<dbReference type="PANTHER" id="PTHR31862">
    <property type="entry name" value="UPF0261 DOMAIN PROTEIN (AFU_ORTHOLOGUE AFUA_1G10120)"/>
    <property type="match status" value="1"/>
</dbReference>
<dbReference type="Proteomes" id="UP001233172">
    <property type="component" value="Unassembled WGS sequence"/>
</dbReference>
<dbReference type="AlphaFoldDB" id="A0AAD8AMP4"/>
<dbReference type="Pfam" id="PF23189">
    <property type="entry name" value="UPF0261_C"/>
    <property type="match status" value="1"/>
</dbReference>
<comment type="caution">
    <text evidence="2">The sequence shown here is derived from an EMBL/GenBank/DDBJ whole genome shotgun (WGS) entry which is preliminary data.</text>
</comment>
<name>A0AAD8AMP4_BIOPF</name>
<evidence type="ECO:0000313" key="2">
    <source>
        <dbReference type="EMBL" id="KAK0038763.1"/>
    </source>
</evidence>
<accession>A0AAD8AMP4</accession>
<organism evidence="2 3">
    <name type="scientific">Biomphalaria pfeifferi</name>
    <name type="common">Bloodfluke planorb</name>
    <name type="synonym">Freshwater snail</name>
    <dbReference type="NCBI Taxonomy" id="112525"/>
    <lineage>
        <taxon>Eukaryota</taxon>
        <taxon>Metazoa</taxon>
        <taxon>Spiralia</taxon>
        <taxon>Lophotrochozoa</taxon>
        <taxon>Mollusca</taxon>
        <taxon>Gastropoda</taxon>
        <taxon>Heterobranchia</taxon>
        <taxon>Euthyneura</taxon>
        <taxon>Panpulmonata</taxon>
        <taxon>Hygrophila</taxon>
        <taxon>Lymnaeoidea</taxon>
        <taxon>Planorbidae</taxon>
        <taxon>Biomphalaria</taxon>
    </lineage>
</organism>
<feature type="domain" description="UPF0261" evidence="1">
    <location>
        <begin position="1"/>
        <end position="175"/>
    </location>
</feature>
<evidence type="ECO:0000313" key="3">
    <source>
        <dbReference type="Proteomes" id="UP001233172"/>
    </source>
</evidence>
<keyword evidence="3" id="KW-1185">Reference proteome</keyword>